<feature type="region of interest" description="Disordered" evidence="1">
    <location>
        <begin position="86"/>
        <end position="106"/>
    </location>
</feature>
<dbReference type="InParanoid" id="T1ESP4"/>
<proteinExistence type="predicted"/>
<protein>
    <submittedName>
        <fullName evidence="4 5">Uncharacterized protein</fullName>
    </submittedName>
</protein>
<reference evidence="4 6" key="2">
    <citation type="journal article" date="2013" name="Nature">
        <title>Insights into bilaterian evolution from three spiralian genomes.</title>
        <authorList>
            <person name="Simakov O."/>
            <person name="Marletaz F."/>
            <person name="Cho S.J."/>
            <person name="Edsinger-Gonzales E."/>
            <person name="Havlak P."/>
            <person name="Hellsten U."/>
            <person name="Kuo D.H."/>
            <person name="Larsson T."/>
            <person name="Lv J."/>
            <person name="Arendt D."/>
            <person name="Savage R."/>
            <person name="Osoegawa K."/>
            <person name="de Jong P."/>
            <person name="Grimwood J."/>
            <person name="Chapman J.A."/>
            <person name="Shapiro H."/>
            <person name="Aerts A."/>
            <person name="Otillar R.P."/>
            <person name="Terry A.Y."/>
            <person name="Boore J.L."/>
            <person name="Grigoriev I.V."/>
            <person name="Lindberg D.R."/>
            <person name="Seaver E.C."/>
            <person name="Weisblat D.A."/>
            <person name="Putnam N.H."/>
            <person name="Rokhsar D.S."/>
        </authorList>
    </citation>
    <scope>NUCLEOTIDE SEQUENCE</scope>
</reference>
<feature type="compositionally biased region" description="Polar residues" evidence="1">
    <location>
        <begin position="497"/>
        <end position="507"/>
    </location>
</feature>
<reference evidence="5" key="3">
    <citation type="submission" date="2015-06" db="UniProtKB">
        <authorList>
            <consortium name="EnsemblMetazoa"/>
        </authorList>
    </citation>
    <scope>IDENTIFICATION</scope>
</reference>
<feature type="region of interest" description="Disordered" evidence="1">
    <location>
        <begin position="373"/>
        <end position="438"/>
    </location>
</feature>
<evidence type="ECO:0000313" key="5">
    <source>
        <dbReference type="EnsemblMetazoa" id="HelroP162456"/>
    </source>
</evidence>
<dbReference type="EnsemblMetazoa" id="HelroT162456">
    <property type="protein sequence ID" value="HelroP162456"/>
    <property type="gene ID" value="HelroG162456"/>
</dbReference>
<dbReference type="AlphaFoldDB" id="T1ESP4"/>
<feature type="compositionally biased region" description="Low complexity" evidence="1">
    <location>
        <begin position="612"/>
        <end position="646"/>
    </location>
</feature>
<evidence type="ECO:0000313" key="6">
    <source>
        <dbReference type="Proteomes" id="UP000015101"/>
    </source>
</evidence>
<keyword evidence="3" id="KW-0732">Signal</keyword>
<feature type="compositionally biased region" description="Low complexity" evidence="1">
    <location>
        <begin position="419"/>
        <end position="430"/>
    </location>
</feature>
<feature type="signal peptide" evidence="3">
    <location>
        <begin position="1"/>
        <end position="27"/>
    </location>
</feature>
<evidence type="ECO:0000313" key="4">
    <source>
        <dbReference type="EMBL" id="ESN98982.1"/>
    </source>
</evidence>
<name>T1ESP4_HELRO</name>
<dbReference type="RefSeq" id="XP_009022902.1">
    <property type="nucleotide sequence ID" value="XM_009024654.1"/>
</dbReference>
<feature type="region of interest" description="Disordered" evidence="1">
    <location>
        <begin position="495"/>
        <end position="548"/>
    </location>
</feature>
<keyword evidence="6" id="KW-1185">Reference proteome</keyword>
<keyword evidence="2" id="KW-0472">Membrane</keyword>
<dbReference type="CTD" id="20199594"/>
<evidence type="ECO:0000256" key="1">
    <source>
        <dbReference type="SAM" id="MobiDB-lite"/>
    </source>
</evidence>
<dbReference type="GeneID" id="20199594"/>
<sequence length="677" mass="76765">MNIIACHQISIVICFLLLISTANISTAFVFGSNIRTNLDGFNNFTSTSSMTSSSSLTSSPSLLSSSSSFASDVLSILIPPISLSTSRPPLSVSEDSFGDERDDGKELNDADEEKFADNINNNNNNNEISDNTIDISPKLDQRSFKSIDDKIIDKNNFIDDINADNNNNLKDSKGKYNSSANNLEAYNKNNFNFMKDDNIQSSNNQFMNSNNPAPPSKNPEAINNGNHNNTTKLRRRTRRTTTTTTTLIMLTSNENNDDDNDGYNILLWLPYVIFTVVLLSLILMSFVRFHCQRGDQYRRRREELEDKPVLNGGKPPFSSVNTGPIQTTAIVKKNFGTEKYPTIAKTVPDHLSLFLKFSQEDEEKVSKKHSYVIRENNETTGRRTRNRRHSSEDPSLESFNKTMTTSTTMTQPKIAPYLSRSSQYNKSSSSEAPILNTETKTYKKNQTIAQLLPKSRNVAFTFNSNGSMVDVRCINEERSNTFRLSEASELNLIPNKDTVSTRNTDSLNSRDSHRTPVQKSSFKSDRSRNSQNKTQRVKSFVETSGSNIPQYEEETFQQHNIQPIPQPQLELQQLQQLQQINQQLFQQQQQKQQLQQQQLQQQLQHRQANEPPQQKCSPYQLQQSQQPPYYPDNTSNATNNSSKTSTPLKMIDAATSPGLVIKSRNQRFNMPIMVQMQ</sequence>
<feature type="region of interest" description="Disordered" evidence="1">
    <location>
        <begin position="203"/>
        <end position="239"/>
    </location>
</feature>
<accession>T1ESP4</accession>
<evidence type="ECO:0000256" key="2">
    <source>
        <dbReference type="SAM" id="Phobius"/>
    </source>
</evidence>
<dbReference type="Proteomes" id="UP000015101">
    <property type="component" value="Unassembled WGS sequence"/>
</dbReference>
<feature type="chain" id="PRO_5010980058" evidence="3">
    <location>
        <begin position="28"/>
        <end position="677"/>
    </location>
</feature>
<evidence type="ECO:0000256" key="3">
    <source>
        <dbReference type="SAM" id="SignalP"/>
    </source>
</evidence>
<dbReference type="HOGENOM" id="CLU_406138_0_0_1"/>
<reference evidence="6" key="1">
    <citation type="submission" date="2012-12" db="EMBL/GenBank/DDBJ databases">
        <authorList>
            <person name="Hellsten U."/>
            <person name="Grimwood J."/>
            <person name="Chapman J.A."/>
            <person name="Shapiro H."/>
            <person name="Aerts A."/>
            <person name="Otillar R.P."/>
            <person name="Terry A.Y."/>
            <person name="Boore J.L."/>
            <person name="Simakov O."/>
            <person name="Marletaz F."/>
            <person name="Cho S.-J."/>
            <person name="Edsinger-Gonzales E."/>
            <person name="Havlak P."/>
            <person name="Kuo D.-H."/>
            <person name="Larsson T."/>
            <person name="Lv J."/>
            <person name="Arendt D."/>
            <person name="Savage R."/>
            <person name="Osoegawa K."/>
            <person name="de Jong P."/>
            <person name="Lindberg D.R."/>
            <person name="Seaver E.C."/>
            <person name="Weisblat D.A."/>
            <person name="Putnam N.H."/>
            <person name="Grigoriev I.V."/>
            <person name="Rokhsar D.S."/>
        </authorList>
    </citation>
    <scope>NUCLEOTIDE SEQUENCE</scope>
</reference>
<keyword evidence="2" id="KW-1133">Transmembrane helix</keyword>
<feature type="transmembrane region" description="Helical" evidence="2">
    <location>
        <begin position="265"/>
        <end position="291"/>
    </location>
</feature>
<dbReference type="EMBL" id="AMQM01001090">
    <property type="status" value="NOT_ANNOTATED_CDS"/>
    <property type="molecule type" value="Genomic_DNA"/>
</dbReference>
<keyword evidence="2" id="KW-0812">Transmembrane</keyword>
<gene>
    <name evidence="5" type="primary">20199594</name>
    <name evidence="4" type="ORF">HELRODRAFT_162456</name>
</gene>
<dbReference type="KEGG" id="hro:HELRODRAFT_162456"/>
<dbReference type="EMBL" id="KB097143">
    <property type="protein sequence ID" value="ESN98982.1"/>
    <property type="molecule type" value="Genomic_DNA"/>
</dbReference>
<organism evidence="5 6">
    <name type="scientific">Helobdella robusta</name>
    <name type="common">Californian leech</name>
    <dbReference type="NCBI Taxonomy" id="6412"/>
    <lineage>
        <taxon>Eukaryota</taxon>
        <taxon>Metazoa</taxon>
        <taxon>Spiralia</taxon>
        <taxon>Lophotrochozoa</taxon>
        <taxon>Annelida</taxon>
        <taxon>Clitellata</taxon>
        <taxon>Hirudinea</taxon>
        <taxon>Rhynchobdellida</taxon>
        <taxon>Glossiphoniidae</taxon>
        <taxon>Helobdella</taxon>
    </lineage>
</organism>
<feature type="region of interest" description="Disordered" evidence="1">
    <location>
        <begin position="603"/>
        <end position="648"/>
    </location>
</feature>